<evidence type="ECO:0000313" key="2">
    <source>
        <dbReference type="Proteomes" id="UP000016926"/>
    </source>
</evidence>
<reference evidence="1 2" key="1">
    <citation type="journal article" date="2012" name="Nat. Commun.">
        <title>A multi-omic map of the lipid-producing yeast Rhodosporidium toruloides.</title>
        <authorList>
            <person name="Zhu Z."/>
            <person name="Zhang S."/>
            <person name="Liu H."/>
            <person name="Shen H."/>
            <person name="Lin X."/>
            <person name="Yang F."/>
            <person name="Zhou Y.J."/>
            <person name="Jin G."/>
            <person name="Ye M."/>
            <person name="Zou H."/>
            <person name="Zou H."/>
            <person name="Zhao Z.K."/>
        </authorList>
    </citation>
    <scope>NUCLEOTIDE SEQUENCE [LARGE SCALE GENOMIC DNA]</scope>
    <source>
        <strain evidence="1 2">NP11</strain>
    </source>
</reference>
<keyword evidence="2" id="KW-1185">Reference proteome</keyword>
<protein>
    <submittedName>
        <fullName evidence="1">Uncharacterized protein</fullName>
    </submittedName>
</protein>
<name>M7XVA0_RHOT1</name>
<evidence type="ECO:0000313" key="1">
    <source>
        <dbReference type="EMBL" id="EMS24173.1"/>
    </source>
</evidence>
<dbReference type="AlphaFoldDB" id="M7XVA0"/>
<organism evidence="1 2">
    <name type="scientific">Rhodotorula toruloides (strain NP11)</name>
    <name type="common">Yeast</name>
    <name type="synonym">Rhodosporidium toruloides</name>
    <dbReference type="NCBI Taxonomy" id="1130832"/>
    <lineage>
        <taxon>Eukaryota</taxon>
        <taxon>Fungi</taxon>
        <taxon>Dikarya</taxon>
        <taxon>Basidiomycota</taxon>
        <taxon>Pucciniomycotina</taxon>
        <taxon>Microbotryomycetes</taxon>
        <taxon>Sporidiobolales</taxon>
        <taxon>Sporidiobolaceae</taxon>
        <taxon>Rhodotorula</taxon>
    </lineage>
</organism>
<dbReference type="EMBL" id="KB722645">
    <property type="protein sequence ID" value="EMS24173.1"/>
    <property type="molecule type" value="Genomic_DNA"/>
</dbReference>
<gene>
    <name evidence="1" type="ORF">RHTO_06177</name>
</gene>
<dbReference type="GeneID" id="27370190"/>
<dbReference type="HOGENOM" id="CLU_1220281_0_0_1"/>
<accession>M7XVA0</accession>
<sequence length="227" mass="25660">MGRNHIPWHSVRRLELNPGDEMEAFEPAQFIESLTAYMCEPTNPALPLEELAFAFPTLRQATEVSSEENEFCQADLHHIFRNLHPSALRSLSLCRIESFKWTQPVFLLPSVTFLSLDGYGDLTSTASSERLFFACIGTLTHMDPQEEFDHFLGFLESFPTLQELRLSRFDILRVTAADPTPASFDAKTVARLSSRKLACLGPSLVISAFHLAMHQGYQGRVSRILDR</sequence>
<dbReference type="Proteomes" id="UP000016926">
    <property type="component" value="Unassembled WGS sequence"/>
</dbReference>
<dbReference type="RefSeq" id="XP_016275292.1">
    <property type="nucleotide sequence ID" value="XM_016419838.1"/>
</dbReference>
<proteinExistence type="predicted"/>